<evidence type="ECO:0000313" key="3">
    <source>
        <dbReference type="Proteomes" id="UP000828390"/>
    </source>
</evidence>
<reference evidence="2" key="2">
    <citation type="submission" date="2020-11" db="EMBL/GenBank/DDBJ databases">
        <authorList>
            <person name="McCartney M.A."/>
            <person name="Auch B."/>
            <person name="Kono T."/>
            <person name="Mallez S."/>
            <person name="Becker A."/>
            <person name="Gohl D.M."/>
            <person name="Silverstein K.A.T."/>
            <person name="Koren S."/>
            <person name="Bechman K.B."/>
            <person name="Herman A."/>
            <person name="Abrahante J.E."/>
            <person name="Garbe J."/>
        </authorList>
    </citation>
    <scope>NUCLEOTIDE SEQUENCE</scope>
    <source>
        <strain evidence="2">Duluth1</strain>
        <tissue evidence="2">Whole animal</tissue>
    </source>
</reference>
<name>A0A9D4I358_DREPO</name>
<dbReference type="Proteomes" id="UP000828390">
    <property type="component" value="Unassembled WGS sequence"/>
</dbReference>
<evidence type="ECO:0000313" key="2">
    <source>
        <dbReference type="EMBL" id="KAH3748496.1"/>
    </source>
</evidence>
<reference evidence="2" key="1">
    <citation type="journal article" date="2019" name="bioRxiv">
        <title>The Genome of the Zebra Mussel, Dreissena polymorpha: A Resource for Invasive Species Research.</title>
        <authorList>
            <person name="McCartney M.A."/>
            <person name="Auch B."/>
            <person name="Kono T."/>
            <person name="Mallez S."/>
            <person name="Zhang Y."/>
            <person name="Obille A."/>
            <person name="Becker A."/>
            <person name="Abrahante J.E."/>
            <person name="Garbe J."/>
            <person name="Badalamenti J.P."/>
            <person name="Herman A."/>
            <person name="Mangelson H."/>
            <person name="Liachko I."/>
            <person name="Sullivan S."/>
            <person name="Sone E.D."/>
            <person name="Koren S."/>
            <person name="Silverstein K.A.T."/>
            <person name="Beckman K.B."/>
            <person name="Gohl D.M."/>
        </authorList>
    </citation>
    <scope>NUCLEOTIDE SEQUENCE</scope>
    <source>
        <strain evidence="2">Duluth1</strain>
        <tissue evidence="2">Whole animal</tissue>
    </source>
</reference>
<comment type="caution">
    <text evidence="2">The sequence shown here is derived from an EMBL/GenBank/DDBJ whole genome shotgun (WGS) entry which is preliminary data.</text>
</comment>
<feature type="compositionally biased region" description="Basic and acidic residues" evidence="1">
    <location>
        <begin position="60"/>
        <end position="81"/>
    </location>
</feature>
<feature type="compositionally biased region" description="Basic and acidic residues" evidence="1">
    <location>
        <begin position="1"/>
        <end position="15"/>
    </location>
</feature>
<dbReference type="EMBL" id="JAIWYP010000010">
    <property type="protein sequence ID" value="KAH3748496.1"/>
    <property type="molecule type" value="Genomic_DNA"/>
</dbReference>
<gene>
    <name evidence="2" type="ORF">DPMN_182942</name>
</gene>
<feature type="region of interest" description="Disordered" evidence="1">
    <location>
        <begin position="1"/>
        <end position="22"/>
    </location>
</feature>
<keyword evidence="3" id="KW-1185">Reference proteome</keyword>
<protein>
    <submittedName>
        <fullName evidence="2">Uncharacterized protein</fullName>
    </submittedName>
</protein>
<accession>A0A9D4I358</accession>
<organism evidence="2 3">
    <name type="scientific">Dreissena polymorpha</name>
    <name type="common">Zebra mussel</name>
    <name type="synonym">Mytilus polymorpha</name>
    <dbReference type="NCBI Taxonomy" id="45954"/>
    <lineage>
        <taxon>Eukaryota</taxon>
        <taxon>Metazoa</taxon>
        <taxon>Spiralia</taxon>
        <taxon>Lophotrochozoa</taxon>
        <taxon>Mollusca</taxon>
        <taxon>Bivalvia</taxon>
        <taxon>Autobranchia</taxon>
        <taxon>Heteroconchia</taxon>
        <taxon>Euheterodonta</taxon>
        <taxon>Imparidentia</taxon>
        <taxon>Neoheterodontei</taxon>
        <taxon>Myida</taxon>
        <taxon>Dreissenoidea</taxon>
        <taxon>Dreissenidae</taxon>
        <taxon>Dreissena</taxon>
    </lineage>
</organism>
<proteinExistence type="predicted"/>
<sequence length="105" mass="11900">MTDRHRTELVRRPNDSGKCTWTDHVGRFSAKHLHFKVKISKRKVAARQMPPPQTEGQPDDGQHDQEKEEPSQPHINPEKAEAIAQSKKSQAPVNGKSCLWPTSAR</sequence>
<feature type="region of interest" description="Disordered" evidence="1">
    <location>
        <begin position="40"/>
        <end position="105"/>
    </location>
</feature>
<evidence type="ECO:0000256" key="1">
    <source>
        <dbReference type="SAM" id="MobiDB-lite"/>
    </source>
</evidence>
<dbReference type="AlphaFoldDB" id="A0A9D4I358"/>